<dbReference type="PANTHER" id="PTHR46191:SF2">
    <property type="entry name" value="HALOACID DEHALOGENASE-LIKE HYDROLASE DOMAIN-CONTAINING PROTEIN 3"/>
    <property type="match status" value="1"/>
</dbReference>
<protein>
    <submittedName>
        <fullName evidence="1">REG-2-like, HAD superfamily (Subfamily IA) hydrolase</fullName>
    </submittedName>
</protein>
<dbReference type="InterPro" id="IPR023214">
    <property type="entry name" value="HAD_sf"/>
</dbReference>
<dbReference type="NCBIfam" id="TIGR01549">
    <property type="entry name" value="HAD-SF-IA-v1"/>
    <property type="match status" value="1"/>
</dbReference>
<dbReference type="InterPro" id="IPR036412">
    <property type="entry name" value="HAD-like_sf"/>
</dbReference>
<accession>B9XQF5</accession>
<dbReference type="SUPFAM" id="SSF56784">
    <property type="entry name" value="HAD-like"/>
    <property type="match status" value="1"/>
</dbReference>
<dbReference type="Gene3D" id="3.40.50.1000">
    <property type="entry name" value="HAD superfamily/HAD-like"/>
    <property type="match status" value="1"/>
</dbReference>
<comment type="caution">
    <text evidence="1">The sequence shown here is derived from an EMBL/GenBank/DDBJ whole genome shotgun (WGS) entry which is preliminary data.</text>
</comment>
<sequence>MERHSASVNQGQQVMTTRQKVEAITFDVGGTLIKPWPSVGHVYAKVAAENGLKNLSPEILNRQFGAAWKGLESFNHGREEWAALVDKTFAGTGTEPPSQTFFPQLYDRFSEPEVWHVFEDVVPALEVLASHRVKLGIISNWDERLIPLLRRLKLDTYFEAIVVSCNVGFPKPSSIIFEHAARKLGVAPERILHVGDSLDHDIKGATTAGFQTRLIDRNRESEPSTRIKFLHELEVEVA</sequence>
<dbReference type="EMBL" id="ABOX02000053">
    <property type="protein sequence ID" value="EEF57979.1"/>
    <property type="molecule type" value="Genomic_DNA"/>
</dbReference>
<dbReference type="InterPro" id="IPR044924">
    <property type="entry name" value="HAD-SF_hydro_IA_REG-2-like_cap"/>
</dbReference>
<dbReference type="SFLD" id="SFLDG01129">
    <property type="entry name" value="C1.5:_HAD__Beta-PGM__Phosphata"/>
    <property type="match status" value="1"/>
</dbReference>
<dbReference type="InterPro" id="IPR006439">
    <property type="entry name" value="HAD-SF_hydro_IA"/>
</dbReference>
<dbReference type="NCBIfam" id="TIGR01509">
    <property type="entry name" value="HAD-SF-IA-v3"/>
    <property type="match status" value="1"/>
</dbReference>
<reference evidence="1 2" key="1">
    <citation type="journal article" date="2011" name="J. Bacteriol.">
        <title>Genome sequence of 'Pedosphaera parvula' Ellin514, an aerobic Verrucomicrobial isolate from pasture soil.</title>
        <authorList>
            <person name="Kant R."/>
            <person name="van Passel M.W."/>
            <person name="Sangwan P."/>
            <person name="Palva A."/>
            <person name="Lucas S."/>
            <person name="Copeland A."/>
            <person name="Lapidus A."/>
            <person name="Glavina Del Rio T."/>
            <person name="Dalin E."/>
            <person name="Tice H."/>
            <person name="Bruce D."/>
            <person name="Goodwin L."/>
            <person name="Pitluck S."/>
            <person name="Chertkov O."/>
            <person name="Larimer F.W."/>
            <person name="Land M.L."/>
            <person name="Hauser L."/>
            <person name="Brettin T.S."/>
            <person name="Detter J.C."/>
            <person name="Han S."/>
            <person name="de Vos W.M."/>
            <person name="Janssen P.H."/>
            <person name="Smidt H."/>
        </authorList>
    </citation>
    <scope>NUCLEOTIDE SEQUENCE [LARGE SCALE GENOMIC DNA]</scope>
    <source>
        <strain evidence="1 2">Ellin514</strain>
    </source>
</reference>
<name>B9XQF5_PEDPL</name>
<dbReference type="SFLD" id="SFLDS00003">
    <property type="entry name" value="Haloacid_Dehalogenase"/>
    <property type="match status" value="1"/>
</dbReference>
<evidence type="ECO:0000313" key="2">
    <source>
        <dbReference type="Proteomes" id="UP000003688"/>
    </source>
</evidence>
<dbReference type="NCBIfam" id="TIGR02252">
    <property type="entry name" value="DREG-2"/>
    <property type="match status" value="1"/>
</dbReference>
<dbReference type="AlphaFoldDB" id="B9XQF5"/>
<dbReference type="InterPro" id="IPR011949">
    <property type="entry name" value="HAD-SF_hydro_IA_REG-2-like"/>
</dbReference>
<keyword evidence="1" id="KW-0378">Hydrolase</keyword>
<keyword evidence="2" id="KW-1185">Reference proteome</keyword>
<dbReference type="Pfam" id="PF00702">
    <property type="entry name" value="Hydrolase"/>
    <property type="match status" value="1"/>
</dbReference>
<dbReference type="STRING" id="320771.Cflav_PD1154"/>
<proteinExistence type="predicted"/>
<dbReference type="GO" id="GO:0016787">
    <property type="term" value="F:hydrolase activity"/>
    <property type="evidence" value="ECO:0007669"/>
    <property type="project" value="UniProtKB-KW"/>
</dbReference>
<dbReference type="Proteomes" id="UP000003688">
    <property type="component" value="Unassembled WGS sequence"/>
</dbReference>
<dbReference type="Gene3D" id="1.10.150.720">
    <property type="entry name" value="Haloacid dehalogenase-like hydrolase"/>
    <property type="match status" value="1"/>
</dbReference>
<organism evidence="1 2">
    <name type="scientific">Pedosphaera parvula (strain Ellin514)</name>
    <dbReference type="NCBI Taxonomy" id="320771"/>
    <lineage>
        <taxon>Bacteria</taxon>
        <taxon>Pseudomonadati</taxon>
        <taxon>Verrucomicrobiota</taxon>
        <taxon>Pedosphaerae</taxon>
        <taxon>Pedosphaerales</taxon>
        <taxon>Pedosphaeraceae</taxon>
        <taxon>Pedosphaera</taxon>
    </lineage>
</organism>
<dbReference type="PANTHER" id="PTHR46191">
    <property type="match status" value="1"/>
</dbReference>
<gene>
    <name evidence="1" type="ORF">Cflav_PD1154</name>
</gene>
<evidence type="ECO:0000313" key="1">
    <source>
        <dbReference type="EMBL" id="EEF57979.1"/>
    </source>
</evidence>
<dbReference type="InterPro" id="IPR051828">
    <property type="entry name" value="HAD-like_hydrolase_domain"/>
</dbReference>